<accession>A0A3R8PFX7</accession>
<feature type="compositionally biased region" description="Low complexity" evidence="1">
    <location>
        <begin position="43"/>
        <end position="52"/>
    </location>
</feature>
<protein>
    <recommendedName>
        <fullName evidence="4">Tetratricopeptide repeat protein</fullName>
    </recommendedName>
</protein>
<proteinExistence type="predicted"/>
<dbReference type="Gene3D" id="1.25.40.10">
    <property type="entry name" value="Tetratricopeptide repeat domain"/>
    <property type="match status" value="1"/>
</dbReference>
<feature type="compositionally biased region" description="Gly residues" evidence="1">
    <location>
        <begin position="87"/>
        <end position="121"/>
    </location>
</feature>
<dbReference type="AlphaFoldDB" id="A0A3R8PFX7"/>
<gene>
    <name evidence="2" type="ORF">CXF42_04720</name>
</gene>
<dbReference type="Proteomes" id="UP000278422">
    <property type="component" value="Unassembled WGS sequence"/>
</dbReference>
<feature type="region of interest" description="Disordered" evidence="1">
    <location>
        <begin position="1"/>
        <end position="152"/>
    </location>
</feature>
<dbReference type="EMBL" id="PQNQ01000010">
    <property type="protein sequence ID" value="RRQ04220.1"/>
    <property type="molecule type" value="Genomic_DNA"/>
</dbReference>
<reference evidence="2 3" key="1">
    <citation type="submission" date="2018-01" db="EMBL/GenBank/DDBJ databases">
        <title>Twenty Corynebacterium bovis Genomes.</title>
        <authorList>
            <person name="Gulvik C.A."/>
        </authorList>
    </citation>
    <scope>NUCLEOTIDE SEQUENCE [LARGE SCALE GENOMIC DNA]</scope>
    <source>
        <strain evidence="2 3">16-2004</strain>
    </source>
</reference>
<sequence>MSDHPSSPRRSSSGGGRDDRSRRQGGGAGGSGGPRRDGGPRSTGGPRSSGGQRSSGGWDGRRDGGQRSSGGSSDNRRGGPRGAGAPRTGGPGGAGRGRSGGGPRNGGGFRPNRAGQGGRGAHPGPQRSGYREERMSRRSAEPALPDDVSPKELDPAVRQELRSLAKENADMVARHMIMAASLLDDDPQKALAHARAAKDRGGRVSITRETLGITAYHAGEWKEALTELRAARRLGGGPGMLAVMADCERGLGRPDKALEIAAEPGAADLDPESRAELAIVVAGAYHDLTRNEDALAALEPETTATDLPEHTVLRVTYAYADALAAAGRTEEAREWFTRAGKLDETGVLDTEERLKELR</sequence>
<organism evidence="2 3">
    <name type="scientific">Corynebacterium bovis</name>
    <dbReference type="NCBI Taxonomy" id="36808"/>
    <lineage>
        <taxon>Bacteria</taxon>
        <taxon>Bacillati</taxon>
        <taxon>Actinomycetota</taxon>
        <taxon>Actinomycetes</taxon>
        <taxon>Mycobacteriales</taxon>
        <taxon>Corynebacteriaceae</taxon>
        <taxon>Corynebacterium</taxon>
    </lineage>
</organism>
<feature type="compositionally biased region" description="Gly residues" evidence="1">
    <location>
        <begin position="24"/>
        <end position="33"/>
    </location>
</feature>
<name>A0A3R8PFX7_9CORY</name>
<evidence type="ECO:0000256" key="1">
    <source>
        <dbReference type="SAM" id="MobiDB-lite"/>
    </source>
</evidence>
<keyword evidence="3" id="KW-1185">Reference proteome</keyword>
<comment type="caution">
    <text evidence="2">The sequence shown here is derived from an EMBL/GenBank/DDBJ whole genome shotgun (WGS) entry which is preliminary data.</text>
</comment>
<evidence type="ECO:0008006" key="4">
    <source>
        <dbReference type="Google" id="ProtNLM"/>
    </source>
</evidence>
<evidence type="ECO:0000313" key="3">
    <source>
        <dbReference type="Proteomes" id="UP000278422"/>
    </source>
</evidence>
<feature type="compositionally biased region" description="Basic and acidic residues" evidence="1">
    <location>
        <begin position="129"/>
        <end position="140"/>
    </location>
</feature>
<dbReference type="InterPro" id="IPR011990">
    <property type="entry name" value="TPR-like_helical_dom_sf"/>
</dbReference>
<evidence type="ECO:0000313" key="2">
    <source>
        <dbReference type="EMBL" id="RRQ04220.1"/>
    </source>
</evidence>
<dbReference type="SUPFAM" id="SSF48452">
    <property type="entry name" value="TPR-like"/>
    <property type="match status" value="1"/>
</dbReference>